<sequence length="571" mass="65746">MDKLELPPETLLHIGGFLERGSLANCIRVCKSWKTLLTPVLFQTIDDSHPQPPKDAIARHAHLVRNLHFSTSSRFQSSVFAASFTDGYSRCDNLKELDLTFDFQRFEMDKDRLSAKDLILKNQNLQKLYIYEQEEHRQEHRACWSQALARCNRSLKVLSLTNLWLSAEDTLLLWELAPSLQKLKLETGISTWSGSFATSPQFPQLTSLCFKDALPSVEQELEWIKQCPNLRVLDWSSSRNRLPSAREAFRNFGTYQWSYLQNVSIWGDTTWTDSQVACLLRSCGPLKCLRVDRSEFWYRSLDALERHFETLETLQLTRGINLRGWMIQWIMSSCPKLKTLISEVFPAEAFIQCEGAEEARRSLADMDDESDMTAAWQEEHDGETDKNGNLKTIMARFASVRDHSRVRPWVCLNLERLQVIVIIPYEADKEWDKGVFRQLSRLTKLTDLELHEEFTVIPPDSRPVRIDLKSGLGQLAPLRGLENFMFDGSEQSMERGDVQWILDHWPKLKSISSEFNVDADIAAQLQSLVRNAGRDIFMTTCFGSDLEMDDSNSDEGNDDFDSDSWGEEETS</sequence>
<dbReference type="Pfam" id="PF12937">
    <property type="entry name" value="F-box-like"/>
    <property type="match status" value="1"/>
</dbReference>
<evidence type="ECO:0000313" key="3">
    <source>
        <dbReference type="EMBL" id="GJJ69813.1"/>
    </source>
</evidence>
<gene>
    <name evidence="3" type="ORF">EMPS_02162</name>
</gene>
<evidence type="ECO:0000259" key="2">
    <source>
        <dbReference type="Pfam" id="PF12937"/>
    </source>
</evidence>
<dbReference type="EMBL" id="BQFW01000003">
    <property type="protein sequence ID" value="GJJ69813.1"/>
    <property type="molecule type" value="Genomic_DNA"/>
</dbReference>
<dbReference type="PANTHER" id="PTHR38926:SF5">
    <property type="entry name" value="F-BOX AND LEUCINE-RICH REPEAT PROTEIN 6"/>
    <property type="match status" value="1"/>
</dbReference>
<dbReference type="CDD" id="cd09917">
    <property type="entry name" value="F-box_SF"/>
    <property type="match status" value="1"/>
</dbReference>
<dbReference type="PANTHER" id="PTHR38926">
    <property type="entry name" value="F-BOX DOMAIN CONTAINING PROTEIN, EXPRESSED"/>
    <property type="match status" value="1"/>
</dbReference>
<evidence type="ECO:0000313" key="4">
    <source>
        <dbReference type="Proteomes" id="UP000827284"/>
    </source>
</evidence>
<proteinExistence type="predicted"/>
<accession>A0A9P3H491</accession>
<dbReference type="Gene3D" id="3.80.10.10">
    <property type="entry name" value="Ribonuclease Inhibitor"/>
    <property type="match status" value="1"/>
</dbReference>
<evidence type="ECO:0000256" key="1">
    <source>
        <dbReference type="SAM" id="MobiDB-lite"/>
    </source>
</evidence>
<protein>
    <recommendedName>
        <fullName evidence="2">F-box domain-containing protein</fullName>
    </recommendedName>
</protein>
<dbReference type="InterPro" id="IPR001810">
    <property type="entry name" value="F-box_dom"/>
</dbReference>
<organism evidence="3 4">
    <name type="scientific">Entomortierella parvispora</name>
    <dbReference type="NCBI Taxonomy" id="205924"/>
    <lineage>
        <taxon>Eukaryota</taxon>
        <taxon>Fungi</taxon>
        <taxon>Fungi incertae sedis</taxon>
        <taxon>Mucoromycota</taxon>
        <taxon>Mortierellomycotina</taxon>
        <taxon>Mortierellomycetes</taxon>
        <taxon>Mortierellales</taxon>
        <taxon>Mortierellaceae</taxon>
        <taxon>Entomortierella</taxon>
    </lineage>
</organism>
<dbReference type="AlphaFoldDB" id="A0A9P3H491"/>
<dbReference type="Gene3D" id="1.20.1280.50">
    <property type="match status" value="1"/>
</dbReference>
<dbReference type="Proteomes" id="UP000827284">
    <property type="component" value="Unassembled WGS sequence"/>
</dbReference>
<dbReference type="SUPFAM" id="SSF81383">
    <property type="entry name" value="F-box domain"/>
    <property type="match status" value="1"/>
</dbReference>
<feature type="region of interest" description="Disordered" evidence="1">
    <location>
        <begin position="547"/>
        <end position="571"/>
    </location>
</feature>
<name>A0A9P3H491_9FUNG</name>
<feature type="domain" description="F-box" evidence="2">
    <location>
        <begin position="5"/>
        <end position="45"/>
    </location>
</feature>
<dbReference type="SUPFAM" id="SSF52047">
    <property type="entry name" value="RNI-like"/>
    <property type="match status" value="1"/>
</dbReference>
<dbReference type="InterPro" id="IPR036047">
    <property type="entry name" value="F-box-like_dom_sf"/>
</dbReference>
<comment type="caution">
    <text evidence="3">The sequence shown here is derived from an EMBL/GenBank/DDBJ whole genome shotgun (WGS) entry which is preliminary data.</text>
</comment>
<reference evidence="3" key="1">
    <citation type="submission" date="2021-11" db="EMBL/GenBank/DDBJ databases">
        <authorList>
            <person name="Herlambang A."/>
            <person name="Guo Y."/>
            <person name="Takashima Y."/>
            <person name="Nishizawa T."/>
        </authorList>
    </citation>
    <scope>NUCLEOTIDE SEQUENCE</scope>
    <source>
        <strain evidence="3">E1425</strain>
    </source>
</reference>
<keyword evidence="4" id="KW-1185">Reference proteome</keyword>
<reference evidence="3" key="2">
    <citation type="journal article" date="2022" name="Microbiol. Resour. Announc.">
        <title>Whole-Genome Sequence of Entomortierella parvispora E1425, a Mucoromycotan Fungus Associated with Burkholderiaceae-Related Endosymbiotic Bacteria.</title>
        <authorList>
            <person name="Herlambang A."/>
            <person name="Guo Y."/>
            <person name="Takashima Y."/>
            <person name="Narisawa K."/>
            <person name="Ohta H."/>
            <person name="Nishizawa T."/>
        </authorList>
    </citation>
    <scope>NUCLEOTIDE SEQUENCE</scope>
    <source>
        <strain evidence="3">E1425</strain>
    </source>
</reference>
<dbReference type="OrthoDB" id="2356566at2759"/>
<dbReference type="InterPro" id="IPR032675">
    <property type="entry name" value="LRR_dom_sf"/>
</dbReference>